<keyword evidence="3 7" id="KW-0833">Ubl conjugation pathway</keyword>
<dbReference type="CDD" id="cd09616">
    <property type="entry name" value="Peptidase_C12_UCH_L1_L3"/>
    <property type="match status" value="1"/>
</dbReference>
<accession>A0A8H7B9Z3</accession>
<dbReference type="PANTHER" id="PTHR10589">
    <property type="entry name" value="UBIQUITIN CARBOXYL-TERMINAL HYDROLASE"/>
    <property type="match status" value="1"/>
</dbReference>
<evidence type="ECO:0000256" key="7">
    <source>
        <dbReference type="RuleBase" id="RU361215"/>
    </source>
</evidence>
<protein>
    <recommendedName>
        <fullName evidence="7">Ubiquitin carboxyl-terminal hydrolase</fullName>
        <ecNumber evidence="7">3.4.19.12</ecNumber>
    </recommendedName>
</protein>
<keyword evidence="10" id="KW-1185">Reference proteome</keyword>
<evidence type="ECO:0000256" key="4">
    <source>
        <dbReference type="ARBA" id="ARBA00022801"/>
    </source>
</evidence>
<dbReference type="PRINTS" id="PR00707">
    <property type="entry name" value="UBCTHYDRLASE"/>
</dbReference>
<dbReference type="InterPro" id="IPR036959">
    <property type="entry name" value="Peptidase_C12_UCH_sf"/>
</dbReference>
<dbReference type="Pfam" id="PF01088">
    <property type="entry name" value="Peptidase_C12"/>
    <property type="match status" value="1"/>
</dbReference>
<feature type="domain" description="UCH catalytic" evidence="8">
    <location>
        <begin position="6"/>
        <end position="242"/>
    </location>
</feature>
<dbReference type="InterPro" id="IPR001578">
    <property type="entry name" value="Peptidase_C12_UCH"/>
</dbReference>
<name>A0A8H7B9Z3_9PLEO</name>
<proteinExistence type="inferred from homology"/>
<comment type="caution">
    <text evidence="6">Lacks conserved residue(s) required for the propagation of feature annotation.</text>
</comment>
<organism evidence="9 10">
    <name type="scientific">Alternaria burnsii</name>
    <dbReference type="NCBI Taxonomy" id="1187904"/>
    <lineage>
        <taxon>Eukaryota</taxon>
        <taxon>Fungi</taxon>
        <taxon>Dikarya</taxon>
        <taxon>Ascomycota</taxon>
        <taxon>Pezizomycotina</taxon>
        <taxon>Dothideomycetes</taxon>
        <taxon>Pleosporomycetidae</taxon>
        <taxon>Pleosporales</taxon>
        <taxon>Pleosporineae</taxon>
        <taxon>Pleosporaceae</taxon>
        <taxon>Alternaria</taxon>
        <taxon>Alternaria sect. Alternaria</taxon>
    </lineage>
</organism>
<comment type="caution">
    <text evidence="9">The sequence shown here is derived from an EMBL/GenBank/DDBJ whole genome shotgun (WGS) entry which is preliminary data.</text>
</comment>
<reference evidence="9" key="1">
    <citation type="submission" date="2020-01" db="EMBL/GenBank/DDBJ databases">
        <authorList>
            <person name="Feng Z.H.Z."/>
        </authorList>
    </citation>
    <scope>NUCLEOTIDE SEQUENCE</scope>
    <source>
        <strain evidence="9">CBS107.38</strain>
    </source>
</reference>
<evidence type="ECO:0000256" key="2">
    <source>
        <dbReference type="ARBA" id="ARBA00022670"/>
    </source>
</evidence>
<evidence type="ECO:0000256" key="1">
    <source>
        <dbReference type="ARBA" id="ARBA00000707"/>
    </source>
</evidence>
<keyword evidence="5 7" id="KW-0788">Thiol protease</keyword>
<dbReference type="InterPro" id="IPR038765">
    <property type="entry name" value="Papain-like_cys_pep_sf"/>
</dbReference>
<evidence type="ECO:0000256" key="6">
    <source>
        <dbReference type="PROSITE-ProRule" id="PRU01393"/>
    </source>
</evidence>
<dbReference type="PROSITE" id="PS52048">
    <property type="entry name" value="UCH_DOMAIN"/>
    <property type="match status" value="1"/>
</dbReference>
<keyword evidence="2 7" id="KW-0645">Protease</keyword>
<comment type="catalytic activity">
    <reaction evidence="1 7">
        <text>Thiol-dependent hydrolysis of ester, thioester, amide, peptide and isopeptide bonds formed by the C-terminal Gly of ubiquitin (a 76-residue protein attached to proteins as an intracellular targeting signal).</text>
        <dbReference type="EC" id="3.4.19.12"/>
    </reaction>
</comment>
<dbReference type="AlphaFoldDB" id="A0A8H7B9Z3"/>
<dbReference type="Proteomes" id="UP000596902">
    <property type="component" value="Unassembled WGS sequence"/>
</dbReference>
<evidence type="ECO:0000256" key="3">
    <source>
        <dbReference type="ARBA" id="ARBA00022786"/>
    </source>
</evidence>
<dbReference type="Gene3D" id="3.40.532.10">
    <property type="entry name" value="Peptidase C12, ubiquitin carboxyl-terminal hydrolase"/>
    <property type="match status" value="1"/>
</dbReference>
<sequence length="255" mass="28037">MTPKKMFTVLENNPEVMNSLAQNLGLDTNALSFYDVYSLTDPDMLAFIPRPAIALLVIIPLTPTWDEARTVEDRDKSEYEGKGDTEPVIWFKQTIGNACGSIGLVHCLLNSEAAQHIQPSSTLAKIRDDALPKPIWERAKVLEDSDAFEKAHADAAKLGDTEAPVAIEEYHLGQHFVAFVKAKDGHLWELEGGRMGPLDRGVLNEDEDVLSPAALEKGIGRLMRIESEKGGDLRFSAIALAPAMKRRAAHLPTPE</sequence>
<evidence type="ECO:0000259" key="8">
    <source>
        <dbReference type="PROSITE" id="PS52048"/>
    </source>
</evidence>
<dbReference type="EC" id="3.4.19.12" evidence="7"/>
<dbReference type="RefSeq" id="XP_038785721.1">
    <property type="nucleotide sequence ID" value="XM_038931224.1"/>
</dbReference>
<dbReference type="FunFam" id="3.40.532.10:FF:000008">
    <property type="entry name" value="Ubiquitin carboxyl-terminal hydrolase"/>
    <property type="match status" value="1"/>
</dbReference>
<comment type="similarity">
    <text evidence="6 7">Belongs to the peptidase C12 family.</text>
</comment>
<dbReference type="GO" id="GO:0006511">
    <property type="term" value="P:ubiquitin-dependent protein catabolic process"/>
    <property type="evidence" value="ECO:0007669"/>
    <property type="project" value="UniProtKB-UniRule"/>
</dbReference>
<keyword evidence="4 7" id="KW-0378">Hydrolase</keyword>
<dbReference type="PANTHER" id="PTHR10589:SF41">
    <property type="entry name" value="UBIQUITIN CARBOXYL-TERMINAL HYDROLASE"/>
    <property type="match status" value="1"/>
</dbReference>
<evidence type="ECO:0000313" key="10">
    <source>
        <dbReference type="Proteomes" id="UP000596902"/>
    </source>
</evidence>
<dbReference type="EMBL" id="JAAABM010000008">
    <property type="protein sequence ID" value="KAF7675458.1"/>
    <property type="molecule type" value="Genomic_DNA"/>
</dbReference>
<evidence type="ECO:0000313" key="9">
    <source>
        <dbReference type="EMBL" id="KAF7675458.1"/>
    </source>
</evidence>
<dbReference type="GO" id="GO:0005737">
    <property type="term" value="C:cytoplasm"/>
    <property type="evidence" value="ECO:0007669"/>
    <property type="project" value="TreeGrafter"/>
</dbReference>
<reference evidence="9" key="2">
    <citation type="submission" date="2020-08" db="EMBL/GenBank/DDBJ databases">
        <title>Draft Genome Sequence of Cumin Blight Pathogen Alternaria burnsii.</title>
        <authorList>
            <person name="Feng Z."/>
        </authorList>
    </citation>
    <scope>NUCLEOTIDE SEQUENCE</scope>
    <source>
        <strain evidence="9">CBS107.38</strain>
    </source>
</reference>
<dbReference type="GO" id="GO:0016579">
    <property type="term" value="P:protein deubiquitination"/>
    <property type="evidence" value="ECO:0007669"/>
    <property type="project" value="TreeGrafter"/>
</dbReference>
<dbReference type="OrthoDB" id="427186at2759"/>
<dbReference type="GO" id="GO:0004843">
    <property type="term" value="F:cysteine-type deubiquitinase activity"/>
    <property type="evidence" value="ECO:0007669"/>
    <property type="project" value="UniProtKB-EC"/>
</dbReference>
<dbReference type="SUPFAM" id="SSF54001">
    <property type="entry name" value="Cysteine proteinases"/>
    <property type="match status" value="1"/>
</dbReference>
<gene>
    <name evidence="9" type="ORF">GT037_006177</name>
</gene>
<evidence type="ECO:0000256" key="5">
    <source>
        <dbReference type="ARBA" id="ARBA00022807"/>
    </source>
</evidence>
<dbReference type="GeneID" id="62204402"/>